<dbReference type="AlphaFoldDB" id="A0AAV9JKP1"/>
<comment type="caution">
    <text evidence="2">The sequence shown here is derived from an EMBL/GenBank/DDBJ whole genome shotgun (WGS) entry which is preliminary data.</text>
</comment>
<dbReference type="EMBL" id="JAVFHQ010000017">
    <property type="protein sequence ID" value="KAK4545891.1"/>
    <property type="molecule type" value="Genomic_DNA"/>
</dbReference>
<gene>
    <name evidence="2" type="ORF">LTR36_002455</name>
</gene>
<evidence type="ECO:0000313" key="3">
    <source>
        <dbReference type="Proteomes" id="UP001324427"/>
    </source>
</evidence>
<sequence length="381" mass="38130">MSFQLAFAALLAIGTVTAAPAASLLSTSITSDETCITRIRPASTTLSSLPTSTRTSAQTVTTTLTVAGSAGYVTESETASALTSTIVVNATEPSVLDATGAARTSTIFATVTPANGTAGAGSCSETTTVSADATTTVYTGSYSGSVAKRTAGVLDRRSSISQKRQDTLAGVLSHMFGQTPVGGAREPFEVDCLEQVTTYLVATSTASATLLTTTVTTSAPVVYVTSTRSLSTVEQASASQSVVTVTSTVTAQSANNGTSSGVCTVTTGKATATTTQHLKCAATNLVSEIDGYGIGSIQGHANETQGLAPGSDPSACCQLCVDTEGCAASEDDQKAGNCFLWYTTTPTCGLGFTYANGGKNLAAGAGFLVQSGCGTIEAASS</sequence>
<protein>
    <recommendedName>
        <fullName evidence="4">Ca2+-modulated nonselective cation channel polycystin</fullName>
    </recommendedName>
</protein>
<organism evidence="2 3">
    <name type="scientific">Oleoguttula mirabilis</name>
    <dbReference type="NCBI Taxonomy" id="1507867"/>
    <lineage>
        <taxon>Eukaryota</taxon>
        <taxon>Fungi</taxon>
        <taxon>Dikarya</taxon>
        <taxon>Ascomycota</taxon>
        <taxon>Pezizomycotina</taxon>
        <taxon>Dothideomycetes</taxon>
        <taxon>Dothideomycetidae</taxon>
        <taxon>Mycosphaerellales</taxon>
        <taxon>Teratosphaeriaceae</taxon>
        <taxon>Oleoguttula</taxon>
    </lineage>
</organism>
<evidence type="ECO:0008006" key="4">
    <source>
        <dbReference type="Google" id="ProtNLM"/>
    </source>
</evidence>
<evidence type="ECO:0000313" key="2">
    <source>
        <dbReference type="EMBL" id="KAK4545891.1"/>
    </source>
</evidence>
<reference evidence="2 3" key="1">
    <citation type="submission" date="2021-11" db="EMBL/GenBank/DDBJ databases">
        <title>Black yeast isolated from Biological Soil Crust.</title>
        <authorList>
            <person name="Kurbessoian T."/>
        </authorList>
    </citation>
    <scope>NUCLEOTIDE SEQUENCE [LARGE SCALE GENOMIC DNA]</scope>
    <source>
        <strain evidence="2 3">CCFEE 5522</strain>
    </source>
</reference>
<name>A0AAV9JKP1_9PEZI</name>
<feature type="signal peptide" evidence="1">
    <location>
        <begin position="1"/>
        <end position="18"/>
    </location>
</feature>
<evidence type="ECO:0000256" key="1">
    <source>
        <dbReference type="SAM" id="SignalP"/>
    </source>
</evidence>
<dbReference type="Proteomes" id="UP001324427">
    <property type="component" value="Unassembled WGS sequence"/>
</dbReference>
<keyword evidence="1" id="KW-0732">Signal</keyword>
<proteinExistence type="predicted"/>
<keyword evidence="3" id="KW-1185">Reference proteome</keyword>
<accession>A0AAV9JKP1</accession>
<feature type="chain" id="PRO_5043664692" description="Ca2+-modulated nonselective cation channel polycystin" evidence="1">
    <location>
        <begin position="19"/>
        <end position="381"/>
    </location>
</feature>